<evidence type="ECO:0000259" key="7">
    <source>
        <dbReference type="Pfam" id="PF02601"/>
    </source>
</evidence>
<keyword evidence="3 5" id="KW-0378">Hydrolase</keyword>
<comment type="similarity">
    <text evidence="5 6">Belongs to the XseA family.</text>
</comment>
<comment type="caution">
    <text evidence="9">The sequence shown here is derived from an EMBL/GenBank/DDBJ whole genome shotgun (WGS) entry which is preliminary data.</text>
</comment>
<comment type="subcellular location">
    <subcellularLocation>
        <location evidence="5 6">Cytoplasm</location>
    </subcellularLocation>
</comment>
<dbReference type="GO" id="GO:0008855">
    <property type="term" value="F:exodeoxyribonuclease VII activity"/>
    <property type="evidence" value="ECO:0007669"/>
    <property type="project" value="UniProtKB-EC"/>
</dbReference>
<comment type="function">
    <text evidence="5">Bidirectionally degrades single-stranded DNA into large acid-insoluble oligonucleotides, which are then degraded further into small acid-soluble oligonucleotides.</text>
</comment>
<evidence type="ECO:0000313" key="10">
    <source>
        <dbReference type="Proteomes" id="UP001597374"/>
    </source>
</evidence>
<comment type="subunit">
    <text evidence="5">Heterooligomer composed of large and small subunits.</text>
</comment>
<dbReference type="EMBL" id="JBHUIM010000002">
    <property type="protein sequence ID" value="MFD2247331.1"/>
    <property type="molecule type" value="Genomic_DNA"/>
</dbReference>
<protein>
    <recommendedName>
        <fullName evidence="5">Exodeoxyribonuclease 7 large subunit</fullName>
        <ecNumber evidence="5">3.1.11.6</ecNumber>
    </recommendedName>
    <alternativeName>
        <fullName evidence="5">Exodeoxyribonuclease VII large subunit</fullName>
        <shortName evidence="5">Exonuclease VII large subunit</shortName>
    </alternativeName>
</protein>
<evidence type="ECO:0000259" key="8">
    <source>
        <dbReference type="Pfam" id="PF13742"/>
    </source>
</evidence>
<feature type="domain" description="Exonuclease VII large subunit C-terminal" evidence="7">
    <location>
        <begin position="153"/>
        <end position="510"/>
    </location>
</feature>
<evidence type="ECO:0000256" key="4">
    <source>
        <dbReference type="ARBA" id="ARBA00022839"/>
    </source>
</evidence>
<accession>A0ABW5CY17</accession>
<dbReference type="InterPro" id="IPR025824">
    <property type="entry name" value="OB-fold_nuc-bd_dom"/>
</dbReference>
<evidence type="ECO:0000256" key="1">
    <source>
        <dbReference type="ARBA" id="ARBA00022490"/>
    </source>
</evidence>
<dbReference type="InterPro" id="IPR020579">
    <property type="entry name" value="Exonuc_VII_lsu_C"/>
</dbReference>
<evidence type="ECO:0000256" key="2">
    <source>
        <dbReference type="ARBA" id="ARBA00022722"/>
    </source>
</evidence>
<comment type="catalytic activity">
    <reaction evidence="5 6">
        <text>Exonucleolytic cleavage in either 5'- to 3'- or 3'- to 5'-direction to yield nucleoside 5'-phosphates.</text>
        <dbReference type="EC" id="3.1.11.6"/>
    </reaction>
</comment>
<keyword evidence="10" id="KW-1185">Reference proteome</keyword>
<dbReference type="Pfam" id="PF13742">
    <property type="entry name" value="tRNA_anti_2"/>
    <property type="match status" value="1"/>
</dbReference>
<dbReference type="PANTHER" id="PTHR30008">
    <property type="entry name" value="EXODEOXYRIBONUCLEASE 7 LARGE SUBUNIT"/>
    <property type="match status" value="1"/>
</dbReference>
<proteinExistence type="inferred from homology"/>
<dbReference type="NCBIfam" id="TIGR00237">
    <property type="entry name" value="xseA"/>
    <property type="match status" value="1"/>
</dbReference>
<evidence type="ECO:0000256" key="3">
    <source>
        <dbReference type="ARBA" id="ARBA00022801"/>
    </source>
</evidence>
<sequence length="521" mass="59331">MAQLFFRQTTVYEEFHAPLSLFELHQQIREELEVAFPESYWVVAEIAQVSPDRRKGHCYLNLVDKGDDPRGQMLAQARATIWSTRYQMLGRYFEDKTGQPLKAGLKILFQANVRFHELYGLSLDIVNIDPNYTIGDLARQRQETLKRLEAEGLLTANKELELPPVLQRLAVISSATAAGYQDFIHQLENNAFGYTFSTRLVPATVQGNEAPASIERAMELVAKYKEHFDAIVLIRGGGSQTDLSCFDDYAVASSIGYSPLPVLTGIGHERDESIADLVAHTRLKTPTAVANFIVDKSRAAEEYAESLFDSIRMFSTQQIKLTGDRLERQSLKLSNLTNEHLQGRKEKLELLSRALLLKPKSFLDNQKHLVSDLERDIKSSTKDMLHERERRLSEQSVCVEGIGQRWLHMKEHDLNKLVHCIETEAKDKLKRTQLQFVQRKDKVAYCTRQKLQTEAHRISLLDMSIKANDPERLLLRGYTLTLLNGKIIKSIGEVKTGDVVETRLKDGTLHSLIVNKDENNE</sequence>
<evidence type="ECO:0000256" key="5">
    <source>
        <dbReference type="HAMAP-Rule" id="MF_00378"/>
    </source>
</evidence>
<evidence type="ECO:0000256" key="6">
    <source>
        <dbReference type="RuleBase" id="RU004355"/>
    </source>
</evidence>
<organism evidence="9 10">
    <name type="scientific">Pontibacter ruber</name>
    <dbReference type="NCBI Taxonomy" id="1343895"/>
    <lineage>
        <taxon>Bacteria</taxon>
        <taxon>Pseudomonadati</taxon>
        <taxon>Bacteroidota</taxon>
        <taxon>Cytophagia</taxon>
        <taxon>Cytophagales</taxon>
        <taxon>Hymenobacteraceae</taxon>
        <taxon>Pontibacter</taxon>
    </lineage>
</organism>
<dbReference type="Pfam" id="PF02601">
    <property type="entry name" value="Exonuc_VII_L"/>
    <property type="match status" value="1"/>
</dbReference>
<dbReference type="PANTHER" id="PTHR30008:SF0">
    <property type="entry name" value="EXODEOXYRIBONUCLEASE 7 LARGE SUBUNIT"/>
    <property type="match status" value="1"/>
</dbReference>
<dbReference type="EC" id="3.1.11.6" evidence="5"/>
<name>A0ABW5CY17_9BACT</name>
<keyword evidence="4 5" id="KW-0269">Exonuclease</keyword>
<dbReference type="InterPro" id="IPR003753">
    <property type="entry name" value="Exonuc_VII_L"/>
</dbReference>
<feature type="domain" description="OB-fold nucleic acid binding" evidence="8">
    <location>
        <begin position="20"/>
        <end position="128"/>
    </location>
</feature>
<evidence type="ECO:0000313" key="9">
    <source>
        <dbReference type="EMBL" id="MFD2247331.1"/>
    </source>
</evidence>
<dbReference type="RefSeq" id="WP_250430263.1">
    <property type="nucleotide sequence ID" value="NZ_JALPRR010000003.1"/>
</dbReference>
<dbReference type="CDD" id="cd04489">
    <property type="entry name" value="ExoVII_LU_OBF"/>
    <property type="match status" value="1"/>
</dbReference>
<gene>
    <name evidence="5 9" type="primary">xseA</name>
    <name evidence="9" type="ORF">ACFSKP_13780</name>
</gene>
<keyword evidence="1 5" id="KW-0963">Cytoplasm</keyword>
<dbReference type="HAMAP" id="MF_00378">
    <property type="entry name" value="Exonuc_7_L"/>
    <property type="match status" value="1"/>
</dbReference>
<dbReference type="Proteomes" id="UP001597374">
    <property type="component" value="Unassembled WGS sequence"/>
</dbReference>
<reference evidence="10" key="1">
    <citation type="journal article" date="2019" name="Int. J. Syst. Evol. Microbiol.">
        <title>The Global Catalogue of Microorganisms (GCM) 10K type strain sequencing project: providing services to taxonomists for standard genome sequencing and annotation.</title>
        <authorList>
            <consortium name="The Broad Institute Genomics Platform"/>
            <consortium name="The Broad Institute Genome Sequencing Center for Infectious Disease"/>
            <person name="Wu L."/>
            <person name="Ma J."/>
        </authorList>
    </citation>
    <scope>NUCLEOTIDE SEQUENCE [LARGE SCALE GENOMIC DNA]</scope>
    <source>
        <strain evidence="10">CGMCC 4.1782</strain>
    </source>
</reference>
<keyword evidence="2 5" id="KW-0540">Nuclease</keyword>